<dbReference type="PANTHER" id="PTHR46585">
    <property type="entry name" value="INTEGRASE CORE DOMAIN CONTAINING PROTEIN"/>
    <property type="match status" value="1"/>
</dbReference>
<reference evidence="3" key="2">
    <citation type="submission" date="2016-04" db="UniProtKB">
        <authorList>
            <consortium name="EnsemblMetazoa"/>
        </authorList>
    </citation>
    <scope>IDENTIFICATION</scope>
</reference>
<dbReference type="Pfam" id="PF00385">
    <property type="entry name" value="Chromo"/>
    <property type="match status" value="1"/>
</dbReference>
<dbReference type="AlphaFoldDB" id="A0A158P4P0"/>
<evidence type="ECO:0000259" key="1">
    <source>
        <dbReference type="PROSITE" id="PS50013"/>
    </source>
</evidence>
<sequence length="371" mass="43992">MSEAQVDQREELLKNLYFNLSSPGSFGGAKRLFAAAKEQDPSIDYNFVKQWLLNQDTYTNFRLRRKKFDRLPVLVDRIDEQWQADLMDMTYWSKQNDGFVHLLVVIDILSRFAWVQPCKDKSASTIINAFSEILASGRKPEKLQTDQGREFANVRFRNFCSSNGIHFFTTTDATIKCALAERLIRTLRSRIYRFIYWKHTQRYIDNLQEIVENYNNSYHRTIKRAPNSVTQDNQDSVLQTIQRGIKTNEDRKQIFRGNDLVKIPLNSGNFEKDAVQKWTDEVFKVSSVKETPQKFIYKLQDLKGQDISSIFYPEELQKVKYDQTKKFKIEKIVKRVYDRSQRQYKYLVKWEGWPRKFNSWISDITLANDDN</sequence>
<reference evidence="4" key="1">
    <citation type="submission" date="2011-08" db="EMBL/GenBank/DDBJ databases">
        <authorList>
            <person name="Rombauts S."/>
        </authorList>
    </citation>
    <scope>NUCLEOTIDE SEQUENCE</scope>
    <source>
        <strain evidence="4">London</strain>
    </source>
</reference>
<dbReference type="CDD" id="cd00024">
    <property type="entry name" value="CD_CSD"/>
    <property type="match status" value="1"/>
</dbReference>
<name>A0A158P4P0_TETUR</name>
<dbReference type="PANTHER" id="PTHR46585:SF1">
    <property type="entry name" value="CHROMO DOMAIN-CONTAINING PROTEIN"/>
    <property type="match status" value="1"/>
</dbReference>
<evidence type="ECO:0000313" key="4">
    <source>
        <dbReference type="Proteomes" id="UP000015104"/>
    </source>
</evidence>
<dbReference type="InterPro" id="IPR023780">
    <property type="entry name" value="Chromo_domain"/>
</dbReference>
<dbReference type="SUPFAM" id="SSF54160">
    <property type="entry name" value="Chromo domain-like"/>
    <property type="match status" value="1"/>
</dbReference>
<dbReference type="InterPro" id="IPR036397">
    <property type="entry name" value="RNaseH_sf"/>
</dbReference>
<dbReference type="InterPro" id="IPR001584">
    <property type="entry name" value="Integrase_cat-core"/>
</dbReference>
<dbReference type="InterPro" id="IPR000953">
    <property type="entry name" value="Chromo/chromo_shadow_dom"/>
</dbReference>
<dbReference type="EMBL" id="CAEY01001801">
    <property type="status" value="NOT_ANNOTATED_CDS"/>
    <property type="molecule type" value="Genomic_DNA"/>
</dbReference>
<dbReference type="PROSITE" id="PS50994">
    <property type="entry name" value="INTEGRASE"/>
    <property type="match status" value="1"/>
</dbReference>
<dbReference type="EnsemblMetazoa" id="tetur06g06863.1">
    <property type="protein sequence ID" value="tetur06g06863.1"/>
    <property type="gene ID" value="tetur06g06863"/>
</dbReference>
<dbReference type="SUPFAM" id="SSF53098">
    <property type="entry name" value="Ribonuclease H-like"/>
    <property type="match status" value="1"/>
</dbReference>
<evidence type="ECO:0000313" key="3">
    <source>
        <dbReference type="EnsemblMetazoa" id="tetur06g06863.1"/>
    </source>
</evidence>
<dbReference type="Pfam" id="PF00665">
    <property type="entry name" value="rve"/>
    <property type="match status" value="1"/>
</dbReference>
<dbReference type="InterPro" id="IPR016197">
    <property type="entry name" value="Chromo-like_dom_sf"/>
</dbReference>
<dbReference type="Gene3D" id="2.40.50.40">
    <property type="match status" value="1"/>
</dbReference>
<dbReference type="GO" id="GO:0015074">
    <property type="term" value="P:DNA integration"/>
    <property type="evidence" value="ECO:0007669"/>
    <property type="project" value="InterPro"/>
</dbReference>
<dbReference type="Proteomes" id="UP000015104">
    <property type="component" value="Unassembled WGS sequence"/>
</dbReference>
<dbReference type="GO" id="GO:0003676">
    <property type="term" value="F:nucleic acid binding"/>
    <property type="evidence" value="ECO:0007669"/>
    <property type="project" value="InterPro"/>
</dbReference>
<dbReference type="PROSITE" id="PS50013">
    <property type="entry name" value="CHROMO_2"/>
    <property type="match status" value="1"/>
</dbReference>
<feature type="domain" description="Integrase catalytic" evidence="2">
    <location>
        <begin position="68"/>
        <end position="234"/>
    </location>
</feature>
<evidence type="ECO:0000259" key="2">
    <source>
        <dbReference type="PROSITE" id="PS50994"/>
    </source>
</evidence>
<dbReference type="InterPro" id="IPR012337">
    <property type="entry name" value="RNaseH-like_sf"/>
</dbReference>
<dbReference type="Gene3D" id="3.30.420.10">
    <property type="entry name" value="Ribonuclease H-like superfamily/Ribonuclease H"/>
    <property type="match status" value="1"/>
</dbReference>
<proteinExistence type="predicted"/>
<keyword evidence="4" id="KW-1185">Reference proteome</keyword>
<dbReference type="GO" id="GO:0005694">
    <property type="term" value="C:chromosome"/>
    <property type="evidence" value="ECO:0007669"/>
    <property type="project" value="UniProtKB-ARBA"/>
</dbReference>
<evidence type="ECO:0008006" key="5">
    <source>
        <dbReference type="Google" id="ProtNLM"/>
    </source>
</evidence>
<organism evidence="3 4">
    <name type="scientific">Tetranychus urticae</name>
    <name type="common">Two-spotted spider mite</name>
    <dbReference type="NCBI Taxonomy" id="32264"/>
    <lineage>
        <taxon>Eukaryota</taxon>
        <taxon>Metazoa</taxon>
        <taxon>Ecdysozoa</taxon>
        <taxon>Arthropoda</taxon>
        <taxon>Chelicerata</taxon>
        <taxon>Arachnida</taxon>
        <taxon>Acari</taxon>
        <taxon>Acariformes</taxon>
        <taxon>Trombidiformes</taxon>
        <taxon>Prostigmata</taxon>
        <taxon>Eleutherengona</taxon>
        <taxon>Raphignathae</taxon>
        <taxon>Tetranychoidea</taxon>
        <taxon>Tetranychidae</taxon>
        <taxon>Tetranychus</taxon>
    </lineage>
</organism>
<feature type="domain" description="Chromo" evidence="1">
    <location>
        <begin position="327"/>
        <end position="371"/>
    </location>
</feature>
<accession>A0A158P4P0</accession>
<protein>
    <recommendedName>
        <fullName evidence="5">Integrase catalytic domain-containing protein</fullName>
    </recommendedName>
</protein>